<feature type="domain" description="BPL/LPL catalytic" evidence="7">
    <location>
        <begin position="138"/>
        <end position="329"/>
    </location>
</feature>
<dbReference type="SUPFAM" id="SSF110581">
    <property type="entry name" value="Indigoidine synthase A-like"/>
    <property type="match status" value="2"/>
</dbReference>
<dbReference type="GO" id="GO:0033819">
    <property type="term" value="F:lipoyl(octanoyl) transferase activity"/>
    <property type="evidence" value="ECO:0007669"/>
    <property type="project" value="UniProtKB-EC"/>
</dbReference>
<evidence type="ECO:0000256" key="3">
    <source>
        <dbReference type="ARBA" id="ARBA00012334"/>
    </source>
</evidence>
<evidence type="ECO:0000313" key="8">
    <source>
        <dbReference type="EMBL" id="KAA3456377.1"/>
    </source>
</evidence>
<keyword evidence="9" id="KW-1185">Reference proteome</keyword>
<comment type="pathway">
    <text evidence="1">Protein modification; protein lipoylation via endogenous pathway; protein N(6)-(lipoyl)lysine from octanoyl-[acyl-carrier-protein]: step 1/2.</text>
</comment>
<feature type="compositionally biased region" description="Polar residues" evidence="6">
    <location>
        <begin position="84"/>
        <end position="98"/>
    </location>
</feature>
<dbReference type="GO" id="GO:0004730">
    <property type="term" value="F:pseudouridylate synthase activity"/>
    <property type="evidence" value="ECO:0007669"/>
    <property type="project" value="InterPro"/>
</dbReference>
<dbReference type="InterPro" id="IPR045864">
    <property type="entry name" value="aa-tRNA-synth_II/BPL/LPL"/>
</dbReference>
<dbReference type="Gene3D" id="3.40.1790.10">
    <property type="entry name" value="Indigoidine synthase domain"/>
    <property type="match status" value="2"/>
</dbReference>
<proteinExistence type="inferred from homology"/>
<dbReference type="UniPathway" id="UPA00538">
    <property type="reaction ID" value="UER00592"/>
</dbReference>
<dbReference type="PROSITE" id="PS51733">
    <property type="entry name" value="BPL_LPL_CATALYTIC"/>
    <property type="match status" value="1"/>
</dbReference>
<keyword evidence="5" id="KW-0012">Acyltransferase</keyword>
<dbReference type="InterPro" id="IPR020605">
    <property type="entry name" value="Octanoyltransferase_CS"/>
</dbReference>
<dbReference type="Proteomes" id="UP000325315">
    <property type="component" value="Unassembled WGS sequence"/>
</dbReference>
<dbReference type="AlphaFoldDB" id="A0A5B6UHP8"/>
<keyword evidence="4 8" id="KW-0808">Transferase</keyword>
<dbReference type="Gene3D" id="3.30.930.10">
    <property type="entry name" value="Bira Bifunctional Protein, Domain 2"/>
    <property type="match status" value="1"/>
</dbReference>
<dbReference type="InterPro" id="IPR007342">
    <property type="entry name" value="PsuG"/>
</dbReference>
<dbReference type="EMBL" id="SMMG02000011">
    <property type="protein sequence ID" value="KAA3456377.1"/>
    <property type="molecule type" value="Genomic_DNA"/>
</dbReference>
<dbReference type="SUPFAM" id="SSF55681">
    <property type="entry name" value="Class II aaRS and biotin synthetases"/>
    <property type="match status" value="1"/>
</dbReference>
<evidence type="ECO:0000256" key="2">
    <source>
        <dbReference type="ARBA" id="ARBA00007907"/>
    </source>
</evidence>
<sequence>MASSSPSSSSAVKRLSKLSNHLCPTNSNPLVKVSAQVSQALSTGLPVVALESTIISHEIYKYDSCNESVFQNYPNNMHNRKATKGSSSPTQPSNSNKNKGFHRCECFDLHKELIPYEKAWSWQKQIVKQKKSLLQEHEDCPDTLIVLQHNPVYTMGTGSSENYLNFDVKETPFDVYRTERGGEVTYHGPGQLVMYPIINLRNHKMDLHWYLRTLEEVVIRVLSSTFSIKASRIEGLTGVWFGKISYLVATKRNGATTVSATMFFAAMVTARFESPFHFSSSSLLVYLFLLLGELGEYIGMASIASCTSTSAIVLQIVSMDISSDLTELGRTPVAVVSAGVKSILDIPRTLEYLETQGVCVAAYKTNEFPAFFTETSGCKRYFFGAVAVNDAEVIEIGAVKIDLEGFLAMNWKINDSLFIEIGSLVVFSWCVNNVMRPWSLQAIFADIEADMLKAGTVVFSLADKNGNEMAFSLEMAFSTLTWIIAALVLSNYLHSQSPQ</sequence>
<comment type="similarity">
    <text evidence="2">Belongs to the LipB family.</text>
</comment>
<dbReference type="GO" id="GO:0009249">
    <property type="term" value="P:protein lipoylation"/>
    <property type="evidence" value="ECO:0007669"/>
    <property type="project" value="InterPro"/>
</dbReference>
<dbReference type="OrthoDB" id="19908at2759"/>
<dbReference type="InterPro" id="IPR004143">
    <property type="entry name" value="BPL_LPL_catalytic"/>
</dbReference>
<name>A0A5B6UHP8_9ROSI</name>
<evidence type="ECO:0000256" key="1">
    <source>
        <dbReference type="ARBA" id="ARBA00004821"/>
    </source>
</evidence>
<dbReference type="Pfam" id="PF04227">
    <property type="entry name" value="Indigoidine_A"/>
    <property type="match status" value="1"/>
</dbReference>
<dbReference type="InterPro" id="IPR022830">
    <property type="entry name" value="Indigdn_synthA-like"/>
</dbReference>
<evidence type="ECO:0000256" key="4">
    <source>
        <dbReference type="ARBA" id="ARBA00022679"/>
    </source>
</evidence>
<evidence type="ECO:0000256" key="5">
    <source>
        <dbReference type="ARBA" id="ARBA00023315"/>
    </source>
</evidence>
<evidence type="ECO:0000313" key="9">
    <source>
        <dbReference type="Proteomes" id="UP000325315"/>
    </source>
</evidence>
<comment type="caution">
    <text evidence="8">The sequence shown here is derived from an EMBL/GenBank/DDBJ whole genome shotgun (WGS) entry which is preliminary data.</text>
</comment>
<dbReference type="NCBIfam" id="TIGR00214">
    <property type="entry name" value="lipB"/>
    <property type="match status" value="1"/>
</dbReference>
<protein>
    <recommendedName>
        <fullName evidence="3">lipoyl(octanoyl) transferase</fullName>
        <ecNumber evidence="3">2.3.1.181</ecNumber>
    </recommendedName>
</protein>
<evidence type="ECO:0000259" key="7">
    <source>
        <dbReference type="PROSITE" id="PS51733"/>
    </source>
</evidence>
<dbReference type="Pfam" id="PF21948">
    <property type="entry name" value="LplA-B_cat"/>
    <property type="match status" value="1"/>
</dbReference>
<dbReference type="InterPro" id="IPR000544">
    <property type="entry name" value="Octanoyltransferase"/>
</dbReference>
<dbReference type="PANTHER" id="PTHR10993:SF7">
    <property type="entry name" value="LIPOYLTRANSFERASE 2, MITOCHONDRIAL-RELATED"/>
    <property type="match status" value="1"/>
</dbReference>
<dbReference type="PROSITE" id="PS01313">
    <property type="entry name" value="LIPB"/>
    <property type="match status" value="1"/>
</dbReference>
<feature type="region of interest" description="Disordered" evidence="6">
    <location>
        <begin position="73"/>
        <end position="98"/>
    </location>
</feature>
<gene>
    <name evidence="8" type="primary">lipB</name>
    <name evidence="8" type="ORF">EPI10_003188</name>
</gene>
<accession>A0A5B6UHP8</accession>
<dbReference type="EC" id="2.3.1.181" evidence="3"/>
<dbReference type="PANTHER" id="PTHR10993">
    <property type="entry name" value="OCTANOYLTRANSFERASE"/>
    <property type="match status" value="1"/>
</dbReference>
<reference evidence="9" key="1">
    <citation type="journal article" date="2019" name="Plant Biotechnol. J.">
        <title>Genome sequencing of the Australian wild diploid species Gossypium australe highlights disease resistance and delayed gland morphogenesis.</title>
        <authorList>
            <person name="Cai Y."/>
            <person name="Cai X."/>
            <person name="Wang Q."/>
            <person name="Wang P."/>
            <person name="Zhang Y."/>
            <person name="Cai C."/>
            <person name="Xu Y."/>
            <person name="Wang K."/>
            <person name="Zhou Z."/>
            <person name="Wang C."/>
            <person name="Geng S."/>
            <person name="Li B."/>
            <person name="Dong Q."/>
            <person name="Hou Y."/>
            <person name="Wang H."/>
            <person name="Ai P."/>
            <person name="Liu Z."/>
            <person name="Yi F."/>
            <person name="Sun M."/>
            <person name="An G."/>
            <person name="Cheng J."/>
            <person name="Zhang Y."/>
            <person name="Shi Q."/>
            <person name="Xie Y."/>
            <person name="Shi X."/>
            <person name="Chang Y."/>
            <person name="Huang F."/>
            <person name="Chen Y."/>
            <person name="Hong S."/>
            <person name="Mi L."/>
            <person name="Sun Q."/>
            <person name="Zhang L."/>
            <person name="Zhou B."/>
            <person name="Peng R."/>
            <person name="Zhang X."/>
            <person name="Liu F."/>
        </authorList>
    </citation>
    <scope>NUCLEOTIDE SEQUENCE [LARGE SCALE GENOMIC DNA]</scope>
    <source>
        <strain evidence="9">cv. PA1801</strain>
    </source>
</reference>
<evidence type="ECO:0000256" key="6">
    <source>
        <dbReference type="SAM" id="MobiDB-lite"/>
    </source>
</evidence>
<organism evidence="8 9">
    <name type="scientific">Gossypium australe</name>
    <dbReference type="NCBI Taxonomy" id="47621"/>
    <lineage>
        <taxon>Eukaryota</taxon>
        <taxon>Viridiplantae</taxon>
        <taxon>Streptophyta</taxon>
        <taxon>Embryophyta</taxon>
        <taxon>Tracheophyta</taxon>
        <taxon>Spermatophyta</taxon>
        <taxon>Magnoliopsida</taxon>
        <taxon>eudicotyledons</taxon>
        <taxon>Gunneridae</taxon>
        <taxon>Pentapetalae</taxon>
        <taxon>rosids</taxon>
        <taxon>malvids</taxon>
        <taxon>Malvales</taxon>
        <taxon>Malvaceae</taxon>
        <taxon>Malvoideae</taxon>
        <taxon>Gossypium</taxon>
    </lineage>
</organism>